<organism evidence="1 2">
    <name type="scientific">Ataeniobius toweri</name>
    <dbReference type="NCBI Taxonomy" id="208326"/>
    <lineage>
        <taxon>Eukaryota</taxon>
        <taxon>Metazoa</taxon>
        <taxon>Chordata</taxon>
        <taxon>Craniata</taxon>
        <taxon>Vertebrata</taxon>
        <taxon>Euteleostomi</taxon>
        <taxon>Actinopterygii</taxon>
        <taxon>Neopterygii</taxon>
        <taxon>Teleostei</taxon>
        <taxon>Neoteleostei</taxon>
        <taxon>Acanthomorphata</taxon>
        <taxon>Ovalentaria</taxon>
        <taxon>Atherinomorphae</taxon>
        <taxon>Cyprinodontiformes</taxon>
        <taxon>Goodeidae</taxon>
        <taxon>Ataeniobius</taxon>
    </lineage>
</organism>
<protein>
    <submittedName>
        <fullName evidence="1">Uncharacterized protein</fullName>
    </submittedName>
</protein>
<name>A0ABU7BP10_9TELE</name>
<gene>
    <name evidence="1" type="ORF">ATANTOWER_030642</name>
</gene>
<proteinExistence type="predicted"/>
<accession>A0ABU7BP10</accession>
<dbReference type="EMBL" id="JAHUTI010059837">
    <property type="protein sequence ID" value="MED6251429.1"/>
    <property type="molecule type" value="Genomic_DNA"/>
</dbReference>
<comment type="caution">
    <text evidence="1">The sequence shown here is derived from an EMBL/GenBank/DDBJ whole genome shotgun (WGS) entry which is preliminary data.</text>
</comment>
<evidence type="ECO:0000313" key="1">
    <source>
        <dbReference type="EMBL" id="MED6251429.1"/>
    </source>
</evidence>
<dbReference type="Proteomes" id="UP001345963">
    <property type="component" value="Unassembled WGS sequence"/>
</dbReference>
<reference evidence="1 2" key="1">
    <citation type="submission" date="2021-07" db="EMBL/GenBank/DDBJ databases">
        <authorList>
            <person name="Palmer J.M."/>
        </authorList>
    </citation>
    <scope>NUCLEOTIDE SEQUENCE [LARGE SCALE GENOMIC DNA]</scope>
    <source>
        <strain evidence="1 2">AT_MEX2019</strain>
        <tissue evidence="1">Muscle</tissue>
    </source>
</reference>
<sequence length="69" mass="7512">MCQHTIEILGAVQGGKLCVCNEPNMLEGCSLSEMGQAPAPGVNRPPWPRVAGFLLKERRDGEPDREPSH</sequence>
<keyword evidence="2" id="KW-1185">Reference proteome</keyword>
<evidence type="ECO:0000313" key="2">
    <source>
        <dbReference type="Proteomes" id="UP001345963"/>
    </source>
</evidence>